<name>A0A6G7GMV0_KUEST</name>
<dbReference type="Gene3D" id="1.20.120.920">
    <property type="entry name" value="CRISPR-associated endonuclease Cas1, C-terminal domain"/>
    <property type="match status" value="1"/>
</dbReference>
<dbReference type="Pfam" id="PF01867">
    <property type="entry name" value="Cas_Cas1"/>
    <property type="match status" value="1"/>
</dbReference>
<evidence type="ECO:0000256" key="9">
    <source>
        <dbReference type="HAMAP-Rule" id="MF_01470"/>
    </source>
</evidence>
<sequence>MKETVYIFSNGRLKRKDNTLFFETEDGNKKFIPVENTKEIFMFGETDLNSKVLNFLSQNEIVLSYFNYYGYYAGSFYPREHYNSGFMILKQADHYTDETKRQFIAKKFIEGAVKNCLKILKYYERRGKDLTQYINGIEDVLSKLEEQESIEKAMAIEGQIKQLYYNAFNCIIDDPEFSFEGRTKRPPRDFLNTLISFSNSMIYSYVLSEIYQTHLDPRIGFLHTTNFRRFTLNLDVAEIFKPVIGDRTIFAVLNKKIITENDFEKQLNGILLKDSARKRFLQYMEERLKETIKHSGLNKQVSYRRLMRLELYKLEKHLMEEETYKPFVMDW</sequence>
<organism evidence="10 11">
    <name type="scientific">Kuenenia stuttgartiensis</name>
    <dbReference type="NCBI Taxonomy" id="174633"/>
    <lineage>
        <taxon>Bacteria</taxon>
        <taxon>Pseudomonadati</taxon>
        <taxon>Planctomycetota</taxon>
        <taxon>Candidatus Brocadiia</taxon>
        <taxon>Candidatus Brocadiales</taxon>
        <taxon>Candidatus Brocadiaceae</taxon>
        <taxon>Candidatus Kuenenia</taxon>
    </lineage>
</organism>
<dbReference type="GO" id="GO:0051607">
    <property type="term" value="P:defense response to virus"/>
    <property type="evidence" value="ECO:0007669"/>
    <property type="project" value="UniProtKB-UniRule"/>
</dbReference>
<protein>
    <recommendedName>
        <fullName evidence="9">CRISPR-associated endonuclease Cas1</fullName>
        <ecNumber evidence="9">3.1.-.-</ecNumber>
    </recommendedName>
</protein>
<keyword evidence="4 9" id="KW-0378">Hydrolase</keyword>
<gene>
    <name evidence="9 10" type="primary">cas1</name>
    <name evidence="10" type="ORF">KsCSTR_13230</name>
</gene>
<evidence type="ECO:0000256" key="4">
    <source>
        <dbReference type="ARBA" id="ARBA00022801"/>
    </source>
</evidence>
<feature type="binding site" evidence="9">
    <location>
        <position position="223"/>
    </location>
    <ligand>
        <name>Mn(2+)</name>
        <dbReference type="ChEBI" id="CHEBI:29035"/>
    </ligand>
</feature>
<dbReference type="AlphaFoldDB" id="A0A6G7GMV0"/>
<reference evidence="10 11" key="1">
    <citation type="submission" date="2020-02" db="EMBL/GenBank/DDBJ databases">
        <title>Newly sequenced genome of strain CSTR1 showed variability in Candidatus Kuenenia stuttgartiensis genomes.</title>
        <authorList>
            <person name="Ding C."/>
            <person name="Adrian L."/>
        </authorList>
    </citation>
    <scope>NUCLEOTIDE SEQUENCE [LARGE SCALE GENOMIC DNA]</scope>
    <source>
        <strain evidence="10 11">CSTR1</strain>
    </source>
</reference>
<keyword evidence="5 9" id="KW-0460">Magnesium</keyword>
<comment type="function">
    <text evidence="9">CRISPR (clustered regularly interspaced short palindromic repeat), is an adaptive immune system that provides protection against mobile genetic elements (viruses, transposable elements and conjugative plasmids). CRISPR clusters contain spacers, sequences complementary to antecedent mobile elements, and target invading nucleic acids. CRISPR clusters are transcribed and processed into CRISPR RNA (crRNA). Acts as a dsDNA endonuclease. Involved in the integration of spacer DNA into the CRISPR cassette.</text>
</comment>
<comment type="similarity">
    <text evidence="9">Belongs to the CRISPR-associated endonuclease Cas1 family.</text>
</comment>
<dbReference type="EMBL" id="CP049055">
    <property type="protein sequence ID" value="QII10702.1"/>
    <property type="molecule type" value="Genomic_DNA"/>
</dbReference>
<dbReference type="Proteomes" id="UP000501926">
    <property type="component" value="Chromosome"/>
</dbReference>
<dbReference type="InterPro" id="IPR002729">
    <property type="entry name" value="CRISPR-assoc_Cas1"/>
</dbReference>
<dbReference type="NCBIfam" id="TIGR03641">
    <property type="entry name" value="cas1_HMARI"/>
    <property type="match status" value="1"/>
</dbReference>
<feature type="binding site" evidence="9">
    <location>
        <position position="238"/>
    </location>
    <ligand>
        <name>Mn(2+)</name>
        <dbReference type="ChEBI" id="CHEBI:29035"/>
    </ligand>
</feature>
<keyword evidence="7 9" id="KW-0238">DNA-binding</keyword>
<dbReference type="GO" id="GO:0004520">
    <property type="term" value="F:DNA endonuclease activity"/>
    <property type="evidence" value="ECO:0007669"/>
    <property type="project" value="InterPro"/>
</dbReference>
<dbReference type="GO" id="GO:0003677">
    <property type="term" value="F:DNA binding"/>
    <property type="evidence" value="ECO:0007669"/>
    <property type="project" value="UniProtKB-KW"/>
</dbReference>
<dbReference type="GO" id="GO:0016787">
    <property type="term" value="F:hydrolase activity"/>
    <property type="evidence" value="ECO:0007669"/>
    <property type="project" value="UniProtKB-KW"/>
</dbReference>
<evidence type="ECO:0000256" key="7">
    <source>
        <dbReference type="ARBA" id="ARBA00023125"/>
    </source>
</evidence>
<proteinExistence type="inferred from homology"/>
<dbReference type="PANTHER" id="PTHR43219">
    <property type="entry name" value="CRISPR-ASSOCIATED ENDONUCLEASE CAS1"/>
    <property type="match status" value="1"/>
</dbReference>
<evidence type="ECO:0000313" key="10">
    <source>
        <dbReference type="EMBL" id="QII10702.1"/>
    </source>
</evidence>
<evidence type="ECO:0000256" key="5">
    <source>
        <dbReference type="ARBA" id="ARBA00022842"/>
    </source>
</evidence>
<comment type="cofactor">
    <cofactor evidence="9">
        <name>Mg(2+)</name>
        <dbReference type="ChEBI" id="CHEBI:18420"/>
    </cofactor>
    <cofactor evidence="9">
        <name>Mn(2+)</name>
        <dbReference type="ChEBI" id="CHEBI:29035"/>
    </cofactor>
</comment>
<dbReference type="Gene3D" id="3.100.10.20">
    <property type="entry name" value="CRISPR-associated endonuclease Cas1, N-terminal domain"/>
    <property type="match status" value="1"/>
</dbReference>
<evidence type="ECO:0000256" key="3">
    <source>
        <dbReference type="ARBA" id="ARBA00022759"/>
    </source>
</evidence>
<dbReference type="InterPro" id="IPR042206">
    <property type="entry name" value="CRISPR-assoc_Cas1_C"/>
</dbReference>
<evidence type="ECO:0000256" key="8">
    <source>
        <dbReference type="ARBA" id="ARBA00023211"/>
    </source>
</evidence>
<evidence type="ECO:0000256" key="1">
    <source>
        <dbReference type="ARBA" id="ARBA00022722"/>
    </source>
</evidence>
<keyword evidence="2 9" id="KW-0479">Metal-binding</keyword>
<dbReference type="CDD" id="cd09722">
    <property type="entry name" value="Cas1_I-B"/>
    <property type="match status" value="1"/>
</dbReference>
<keyword evidence="1 9" id="KW-0540">Nuclease</keyword>
<comment type="subunit">
    <text evidence="9">Homodimer, forms a heterotetramer with a Cas2 homodimer.</text>
</comment>
<dbReference type="EC" id="3.1.-.-" evidence="9"/>
<keyword evidence="3 9" id="KW-0255">Endonuclease</keyword>
<dbReference type="PANTHER" id="PTHR43219:SF1">
    <property type="entry name" value="CRISPR-ASSOCIATED ENDONUCLEASE CAS1"/>
    <property type="match status" value="1"/>
</dbReference>
<keyword evidence="6 9" id="KW-0051">Antiviral defense</keyword>
<dbReference type="RefSeq" id="WP_164994625.1">
    <property type="nucleotide sequence ID" value="NZ_CP049055.1"/>
</dbReference>
<accession>A0A6G7GMV0</accession>
<evidence type="ECO:0000256" key="6">
    <source>
        <dbReference type="ARBA" id="ARBA00023118"/>
    </source>
</evidence>
<evidence type="ECO:0000256" key="2">
    <source>
        <dbReference type="ARBA" id="ARBA00022723"/>
    </source>
</evidence>
<dbReference type="GO" id="GO:0046872">
    <property type="term" value="F:metal ion binding"/>
    <property type="evidence" value="ECO:0007669"/>
    <property type="project" value="UniProtKB-UniRule"/>
</dbReference>
<dbReference type="InterPro" id="IPR042211">
    <property type="entry name" value="CRISPR-assoc_Cas1_N"/>
</dbReference>
<feature type="binding site" evidence="9">
    <location>
        <position position="157"/>
    </location>
    <ligand>
        <name>Mn(2+)</name>
        <dbReference type="ChEBI" id="CHEBI:29035"/>
    </ligand>
</feature>
<keyword evidence="8 9" id="KW-0464">Manganese</keyword>
<evidence type="ECO:0000313" key="11">
    <source>
        <dbReference type="Proteomes" id="UP000501926"/>
    </source>
</evidence>
<dbReference type="NCBIfam" id="TIGR00287">
    <property type="entry name" value="cas1"/>
    <property type="match status" value="1"/>
</dbReference>
<dbReference type="GO" id="GO:0043571">
    <property type="term" value="P:maintenance of CRISPR repeat elements"/>
    <property type="evidence" value="ECO:0007669"/>
    <property type="project" value="UniProtKB-UniRule"/>
</dbReference>
<dbReference type="HAMAP" id="MF_01470">
    <property type="entry name" value="Cas1"/>
    <property type="match status" value="1"/>
</dbReference>
<dbReference type="InterPro" id="IPR019858">
    <property type="entry name" value="CRISPR-assoc_Cas1_HMARI/TNEAP"/>
</dbReference>